<dbReference type="Gene3D" id="3.30.559.10">
    <property type="entry name" value="Chloramphenicol acetyltransferase-like domain"/>
    <property type="match status" value="1"/>
</dbReference>
<dbReference type="PROSITE" id="PS50968">
    <property type="entry name" value="BIOTINYL_LIPOYL"/>
    <property type="match status" value="1"/>
</dbReference>
<sequence>MTRNTFCLPDVGEGLTEAEIVAWHVGVGDRIAVNEIVCDIETAKSVVELPSPYEGIVAELHAQLSETVVVGRPLISVDVPAETSPPPTEPENKNEDASPLVLVGDGPKPTVARRLHISPPDERPDAVAVAAGAPPTVVRVPVTGVRKATAAAMVQSAFTAPHATIWMTCDVTATLELVRRVRRAPEWADRRVTPLVFVARALLIALRSFPDLNASWHEDEQEIVLMSQVNLGIAAATPRGLVVPNIKGAERLALPELADAINDLVDTARAGKTRPEGMAHGTVTITNLGPLGVDGATPILNPGETAILAVGAARRATLPVEDRVEIREVMTLSLSIDHRVVDGALASNALARIAAILNDPHEAMWYV</sequence>
<dbReference type="CDD" id="cd06849">
    <property type="entry name" value="lipoyl_domain"/>
    <property type="match status" value="1"/>
</dbReference>
<dbReference type="InterPro" id="IPR000089">
    <property type="entry name" value="Biotin_lipoyl"/>
</dbReference>
<dbReference type="Proteomes" id="UP000440096">
    <property type="component" value="Unassembled WGS sequence"/>
</dbReference>
<dbReference type="PANTHER" id="PTHR43178">
    <property type="entry name" value="DIHYDROLIPOAMIDE ACETYLTRANSFERASE COMPONENT OF PYRUVATE DEHYDROGENASE COMPLEX"/>
    <property type="match status" value="1"/>
</dbReference>
<dbReference type="InterPro" id="IPR050743">
    <property type="entry name" value="2-oxoacid_DH_E2_comp"/>
</dbReference>
<organism evidence="9 10">
    <name type="scientific">Amycolatopsis pithecellobii</name>
    <dbReference type="NCBI Taxonomy" id="664692"/>
    <lineage>
        <taxon>Bacteria</taxon>
        <taxon>Bacillati</taxon>
        <taxon>Actinomycetota</taxon>
        <taxon>Actinomycetes</taxon>
        <taxon>Pseudonocardiales</taxon>
        <taxon>Pseudonocardiaceae</taxon>
        <taxon>Amycolatopsis</taxon>
    </lineage>
</organism>
<dbReference type="SUPFAM" id="SSF52777">
    <property type="entry name" value="CoA-dependent acyltransferases"/>
    <property type="match status" value="1"/>
</dbReference>
<comment type="caution">
    <text evidence="9">The sequence shown here is derived from an EMBL/GenBank/DDBJ whole genome shotgun (WGS) entry which is preliminary data.</text>
</comment>
<dbReference type="OrthoDB" id="9805770at2"/>
<evidence type="ECO:0000256" key="4">
    <source>
        <dbReference type="ARBA" id="ARBA00022823"/>
    </source>
</evidence>
<name>A0A6N7ZBQ8_9PSEU</name>
<dbReference type="Gene3D" id="2.40.50.100">
    <property type="match status" value="1"/>
</dbReference>
<dbReference type="GO" id="GO:0016407">
    <property type="term" value="F:acetyltransferase activity"/>
    <property type="evidence" value="ECO:0007669"/>
    <property type="project" value="TreeGrafter"/>
</dbReference>
<accession>A0A6N7ZBQ8</accession>
<dbReference type="Pfam" id="PF00364">
    <property type="entry name" value="Biotin_lipoyl"/>
    <property type="match status" value="1"/>
</dbReference>
<dbReference type="GO" id="GO:0031405">
    <property type="term" value="F:lipoic acid binding"/>
    <property type="evidence" value="ECO:0007669"/>
    <property type="project" value="TreeGrafter"/>
</dbReference>
<evidence type="ECO:0000256" key="2">
    <source>
        <dbReference type="ARBA" id="ARBA00007317"/>
    </source>
</evidence>
<dbReference type="InterPro" id="IPR001078">
    <property type="entry name" value="2-oxoacid_DH_actylTfrase"/>
</dbReference>
<evidence type="ECO:0000256" key="5">
    <source>
        <dbReference type="ARBA" id="ARBA00023315"/>
    </source>
</evidence>
<feature type="domain" description="Lipoyl-binding" evidence="8">
    <location>
        <begin position="3"/>
        <end position="78"/>
    </location>
</feature>
<dbReference type="InterPro" id="IPR011053">
    <property type="entry name" value="Single_hybrid_motif"/>
</dbReference>
<reference evidence="9 10" key="1">
    <citation type="submission" date="2019-11" db="EMBL/GenBank/DDBJ databases">
        <title>Draft genome of Amycolatopsis RM579.</title>
        <authorList>
            <person name="Duangmal K."/>
            <person name="Mingma R."/>
        </authorList>
    </citation>
    <scope>NUCLEOTIDE SEQUENCE [LARGE SCALE GENOMIC DNA]</scope>
    <source>
        <strain evidence="9 10">RM579</strain>
    </source>
</reference>
<dbReference type="PROSITE" id="PS00189">
    <property type="entry name" value="LIPOYL"/>
    <property type="match status" value="1"/>
</dbReference>
<feature type="region of interest" description="Disordered" evidence="7">
    <location>
        <begin position="79"/>
        <end position="103"/>
    </location>
</feature>
<dbReference type="Pfam" id="PF00198">
    <property type="entry name" value="2-oxoacid_dh"/>
    <property type="match status" value="1"/>
</dbReference>
<evidence type="ECO:0000256" key="3">
    <source>
        <dbReference type="ARBA" id="ARBA00022679"/>
    </source>
</evidence>
<evidence type="ECO:0000313" key="10">
    <source>
        <dbReference type="Proteomes" id="UP000440096"/>
    </source>
</evidence>
<keyword evidence="3 6" id="KW-0808">Transferase</keyword>
<protein>
    <recommendedName>
        <fullName evidence="6">Dihydrolipoamide acetyltransferase component of pyruvate dehydrogenase complex</fullName>
        <ecNumber evidence="6">2.3.1.-</ecNumber>
    </recommendedName>
</protein>
<comment type="cofactor">
    <cofactor evidence="1 6">
        <name>(R)-lipoate</name>
        <dbReference type="ChEBI" id="CHEBI:83088"/>
    </cofactor>
</comment>
<dbReference type="AlphaFoldDB" id="A0A6N7ZBQ8"/>
<keyword evidence="4 6" id="KW-0450">Lipoyl</keyword>
<evidence type="ECO:0000256" key="1">
    <source>
        <dbReference type="ARBA" id="ARBA00001938"/>
    </source>
</evidence>
<dbReference type="PANTHER" id="PTHR43178:SF5">
    <property type="entry name" value="LIPOAMIDE ACYLTRANSFERASE COMPONENT OF BRANCHED-CHAIN ALPHA-KETO ACID DEHYDROGENASE COMPLEX, MITOCHONDRIAL"/>
    <property type="match status" value="1"/>
</dbReference>
<dbReference type="InterPro" id="IPR023213">
    <property type="entry name" value="CAT-like_dom_sf"/>
</dbReference>
<dbReference type="GO" id="GO:0005737">
    <property type="term" value="C:cytoplasm"/>
    <property type="evidence" value="ECO:0007669"/>
    <property type="project" value="TreeGrafter"/>
</dbReference>
<keyword evidence="5 6" id="KW-0012">Acyltransferase</keyword>
<evidence type="ECO:0000256" key="7">
    <source>
        <dbReference type="SAM" id="MobiDB-lite"/>
    </source>
</evidence>
<dbReference type="InterPro" id="IPR003016">
    <property type="entry name" value="2-oxoA_DH_lipoyl-BS"/>
</dbReference>
<dbReference type="RefSeq" id="WP_154761267.1">
    <property type="nucleotide sequence ID" value="NZ_WMBA01000093.1"/>
</dbReference>
<dbReference type="SUPFAM" id="SSF51230">
    <property type="entry name" value="Single hybrid motif"/>
    <property type="match status" value="1"/>
</dbReference>
<dbReference type="FunFam" id="3.30.559.10:FF:000007">
    <property type="entry name" value="Dihydrolipoamide acetyltransferase component of pyruvate dehydrogenase complex"/>
    <property type="match status" value="1"/>
</dbReference>
<keyword evidence="10" id="KW-1185">Reference proteome</keyword>
<gene>
    <name evidence="9" type="ORF">GKO32_35295</name>
</gene>
<dbReference type="EC" id="2.3.1.-" evidence="6"/>
<dbReference type="EMBL" id="WMBA01000093">
    <property type="protein sequence ID" value="MTD59212.1"/>
    <property type="molecule type" value="Genomic_DNA"/>
</dbReference>
<proteinExistence type="inferred from homology"/>
<comment type="similarity">
    <text evidence="2 6">Belongs to the 2-oxoacid dehydrogenase family.</text>
</comment>
<evidence type="ECO:0000256" key="6">
    <source>
        <dbReference type="RuleBase" id="RU003423"/>
    </source>
</evidence>
<evidence type="ECO:0000259" key="8">
    <source>
        <dbReference type="PROSITE" id="PS50968"/>
    </source>
</evidence>
<evidence type="ECO:0000313" key="9">
    <source>
        <dbReference type="EMBL" id="MTD59212.1"/>
    </source>
</evidence>